<protein>
    <submittedName>
        <fullName evidence="1">Uncharacterized protein</fullName>
    </submittedName>
</protein>
<dbReference type="Proteomes" id="UP000772434">
    <property type="component" value="Unassembled WGS sequence"/>
</dbReference>
<reference evidence="1" key="1">
    <citation type="submission" date="2020-11" db="EMBL/GenBank/DDBJ databases">
        <authorList>
            <consortium name="DOE Joint Genome Institute"/>
            <person name="Ahrendt S."/>
            <person name="Riley R."/>
            <person name="Andreopoulos W."/>
            <person name="Labutti K."/>
            <person name="Pangilinan J."/>
            <person name="Ruiz-Duenas F.J."/>
            <person name="Barrasa J.M."/>
            <person name="Sanchez-Garcia M."/>
            <person name="Camarero S."/>
            <person name="Miyauchi S."/>
            <person name="Serrano A."/>
            <person name="Linde D."/>
            <person name="Babiker R."/>
            <person name="Drula E."/>
            <person name="Ayuso-Fernandez I."/>
            <person name="Pacheco R."/>
            <person name="Padilla G."/>
            <person name="Ferreira P."/>
            <person name="Barriuso J."/>
            <person name="Kellner H."/>
            <person name="Castanera R."/>
            <person name="Alfaro M."/>
            <person name="Ramirez L."/>
            <person name="Pisabarro A.G."/>
            <person name="Kuo A."/>
            <person name="Tritt A."/>
            <person name="Lipzen A."/>
            <person name="He G."/>
            <person name="Yan M."/>
            <person name="Ng V."/>
            <person name="Cullen D."/>
            <person name="Martin F."/>
            <person name="Rosso M.-N."/>
            <person name="Henrissat B."/>
            <person name="Hibbett D."/>
            <person name="Martinez A.T."/>
            <person name="Grigoriev I.V."/>
        </authorList>
    </citation>
    <scope>NUCLEOTIDE SEQUENCE</scope>
    <source>
        <strain evidence="1">AH 40177</strain>
    </source>
</reference>
<proteinExistence type="predicted"/>
<accession>A0A9P5PI26</accession>
<gene>
    <name evidence="1" type="ORF">BDP27DRAFT_1201659</name>
</gene>
<feature type="non-terminal residue" evidence="1">
    <location>
        <position position="178"/>
    </location>
</feature>
<organism evidence="1 2">
    <name type="scientific">Rhodocollybia butyracea</name>
    <dbReference type="NCBI Taxonomy" id="206335"/>
    <lineage>
        <taxon>Eukaryota</taxon>
        <taxon>Fungi</taxon>
        <taxon>Dikarya</taxon>
        <taxon>Basidiomycota</taxon>
        <taxon>Agaricomycotina</taxon>
        <taxon>Agaricomycetes</taxon>
        <taxon>Agaricomycetidae</taxon>
        <taxon>Agaricales</taxon>
        <taxon>Marasmiineae</taxon>
        <taxon>Omphalotaceae</taxon>
        <taxon>Rhodocollybia</taxon>
    </lineage>
</organism>
<name>A0A9P5PI26_9AGAR</name>
<dbReference type="EMBL" id="JADNRY010000156">
    <property type="protein sequence ID" value="KAF9063027.1"/>
    <property type="molecule type" value="Genomic_DNA"/>
</dbReference>
<comment type="caution">
    <text evidence="1">The sequence shown here is derived from an EMBL/GenBank/DDBJ whole genome shotgun (WGS) entry which is preliminary data.</text>
</comment>
<evidence type="ECO:0000313" key="1">
    <source>
        <dbReference type="EMBL" id="KAF9063027.1"/>
    </source>
</evidence>
<dbReference type="OrthoDB" id="3247165at2759"/>
<keyword evidence="2" id="KW-1185">Reference proteome</keyword>
<evidence type="ECO:0000313" key="2">
    <source>
        <dbReference type="Proteomes" id="UP000772434"/>
    </source>
</evidence>
<dbReference type="AlphaFoldDB" id="A0A9P5PI26"/>
<sequence length="178" mass="20233">MTDYASQGKTRKVNIIETSTMTSYQSYYTALSRSANAANTAIIGQLNYDMLTGGLKNHGWLRQEFRHLEILDEITRLRCSSKLPTSVKGERRQSLLDSWCKSKGKQYTPSQLDAELHWTGTEILEGFHTESIAKKQKTSKHQTNSVTTVIRPNQGLVWDGLNYSCAYDCLLTSLYVIW</sequence>